<protein>
    <submittedName>
        <fullName evidence="3">Uncharacterized protein</fullName>
    </submittedName>
</protein>
<feature type="transmembrane region" description="Helical" evidence="2">
    <location>
        <begin position="122"/>
        <end position="147"/>
    </location>
</feature>
<gene>
    <name evidence="3" type="ORF">SCHPADRAFT_577719</name>
</gene>
<evidence type="ECO:0000256" key="2">
    <source>
        <dbReference type="SAM" id="Phobius"/>
    </source>
</evidence>
<dbReference type="Proteomes" id="UP000053477">
    <property type="component" value="Unassembled WGS sequence"/>
</dbReference>
<dbReference type="STRING" id="27342.A0A0H2RI72"/>
<keyword evidence="2" id="KW-0472">Membrane</keyword>
<accession>A0A0H2RI72</accession>
<sequence length="795" mass="86284">MKLQDAMQSDLSKSFASLQRCLQEFIDEDIKTIKSVQKDQAQAYINTTVVATFLSGVTASMLQIVDPTNSGDSALAVAVNVSLFSSLVLSTASAVQSLLSITWMKSFVRLPEKTLPQVLHAWLHRGPVVSLLAAGALFAVGLVLFVYSSNQHLATSIITTSFASLQTIGVLGLTVLFYRERWRFRQEAGVTGRKLTKSSILFNAIDGLQHVFKFLARVLPSMLSAMRRVWATTTPHAIQVQNVELSGLRVDTRVDMSHESISSLQIAPFARPISIYTPSIGTSNNAFTPGGVARRRRNSLAQNLSPPPTTPARSTPLLPASERPPFFEPVLNDDLPQGNGNSDQVPDTAAYESNAGNSRDLDDNYLNLDLAFPIAPGWRQIDEVEESIGTGIGQLSTVTPPLPLGFGSPSAEQASHTPSPTSIPVALRTRPMFINRRVPESTAPFKLTRVALPEVSEAGDSAQRSPELIDFGETELEKRETPLVDLEDATTPDPEHVQLMIDPPNMGVDGSDRPLEDVPGDMRADQLSEAFTPDIRSSTSTPSSDELHIEEKEAVPEPLPLSPASTGSDSDSPVKSALKTADHAELASNKQVHFPQGLAQRSTNSSPSLTSLYDYGGAETDSWSGQRLNSTASRSRRSSAPLPMPQPPASTYPPYNAYMYQPQAPAAQMTPQYAPPSTSMPYPPTSFSASYTPSQMSYLPIQTPMSYPQSMPTYTTALVATPMSMPSVSPPVVTPYGSYAGTPMTYPGMNPYSYPPSFNPYAYRTPARSMTAMTDASLGYEELRHFNEPVPGYYY</sequence>
<feature type="compositionally biased region" description="Low complexity" evidence="1">
    <location>
        <begin position="311"/>
        <end position="320"/>
    </location>
</feature>
<feature type="transmembrane region" description="Helical" evidence="2">
    <location>
        <begin position="43"/>
        <end position="65"/>
    </location>
</feature>
<feature type="compositionally biased region" description="Basic and acidic residues" evidence="1">
    <location>
        <begin position="545"/>
        <end position="555"/>
    </location>
</feature>
<organism evidence="3 4">
    <name type="scientific">Schizopora paradoxa</name>
    <dbReference type="NCBI Taxonomy" id="27342"/>
    <lineage>
        <taxon>Eukaryota</taxon>
        <taxon>Fungi</taxon>
        <taxon>Dikarya</taxon>
        <taxon>Basidiomycota</taxon>
        <taxon>Agaricomycotina</taxon>
        <taxon>Agaricomycetes</taxon>
        <taxon>Hymenochaetales</taxon>
        <taxon>Schizoporaceae</taxon>
        <taxon>Schizopora</taxon>
    </lineage>
</organism>
<feature type="region of interest" description="Disordered" evidence="1">
    <location>
        <begin position="486"/>
        <end position="648"/>
    </location>
</feature>
<feature type="compositionally biased region" description="Basic and acidic residues" evidence="1">
    <location>
        <begin position="510"/>
        <end position="526"/>
    </location>
</feature>
<feature type="compositionally biased region" description="Polar residues" evidence="1">
    <location>
        <begin position="535"/>
        <end position="544"/>
    </location>
</feature>
<feature type="compositionally biased region" description="Polar residues" evidence="1">
    <location>
        <begin position="599"/>
        <end position="611"/>
    </location>
</feature>
<dbReference type="InParanoid" id="A0A0H2RI72"/>
<feature type="region of interest" description="Disordered" evidence="1">
    <location>
        <begin position="301"/>
        <end position="360"/>
    </location>
</feature>
<proteinExistence type="predicted"/>
<keyword evidence="4" id="KW-1185">Reference proteome</keyword>
<dbReference type="AlphaFoldDB" id="A0A0H2RI72"/>
<feature type="compositionally biased region" description="Polar residues" evidence="1">
    <location>
        <begin position="621"/>
        <end position="632"/>
    </location>
</feature>
<evidence type="ECO:0000256" key="1">
    <source>
        <dbReference type="SAM" id="MobiDB-lite"/>
    </source>
</evidence>
<feature type="transmembrane region" description="Helical" evidence="2">
    <location>
        <begin position="153"/>
        <end position="178"/>
    </location>
</feature>
<keyword evidence="2" id="KW-1133">Transmembrane helix</keyword>
<name>A0A0H2RI72_9AGAM</name>
<evidence type="ECO:0000313" key="4">
    <source>
        <dbReference type="Proteomes" id="UP000053477"/>
    </source>
</evidence>
<dbReference type="OrthoDB" id="972532at2759"/>
<reference evidence="3 4" key="1">
    <citation type="submission" date="2015-04" db="EMBL/GenBank/DDBJ databases">
        <title>Complete genome sequence of Schizopora paradoxa KUC8140, a cosmopolitan wood degrader in East Asia.</title>
        <authorList>
            <consortium name="DOE Joint Genome Institute"/>
            <person name="Min B."/>
            <person name="Park H."/>
            <person name="Jang Y."/>
            <person name="Kim J.-J."/>
            <person name="Kim K.H."/>
            <person name="Pangilinan J."/>
            <person name="Lipzen A."/>
            <person name="Riley R."/>
            <person name="Grigoriev I.V."/>
            <person name="Spatafora J.W."/>
            <person name="Choi I.-G."/>
        </authorList>
    </citation>
    <scope>NUCLEOTIDE SEQUENCE [LARGE SCALE GENOMIC DNA]</scope>
    <source>
        <strain evidence="3 4">KUC8140</strain>
    </source>
</reference>
<dbReference type="EMBL" id="KQ086064">
    <property type="protein sequence ID" value="KLO09163.1"/>
    <property type="molecule type" value="Genomic_DNA"/>
</dbReference>
<evidence type="ECO:0000313" key="3">
    <source>
        <dbReference type="EMBL" id="KLO09163.1"/>
    </source>
</evidence>
<feature type="compositionally biased region" description="Polar residues" evidence="1">
    <location>
        <begin position="563"/>
        <end position="573"/>
    </location>
</feature>
<keyword evidence="2" id="KW-0812">Transmembrane</keyword>